<protein>
    <submittedName>
        <fullName evidence="2">Uncharacterized protein</fullName>
    </submittedName>
</protein>
<keyword evidence="1" id="KW-0732">Signal</keyword>
<dbReference type="RefSeq" id="WP_168105149.1">
    <property type="nucleotide sequence ID" value="NZ_CP051215.1"/>
</dbReference>
<name>A0A846UDW1_9MOLU</name>
<reference evidence="2 3" key="1">
    <citation type="submission" date="2020-04" db="EMBL/GenBank/DDBJ databases">
        <title>Complete genome sequence of Spiroplasma platyhelix ATCC 51748, an insect isolate.</title>
        <authorList>
            <person name="Green E.A."/>
            <person name="Klassen J.L."/>
        </authorList>
    </citation>
    <scope>NUCLEOTIDE SEQUENCE [LARGE SCALE GENOMIC DNA]</scope>
    <source>
        <strain evidence="2 3">PALS-1</strain>
    </source>
</reference>
<gene>
    <name evidence="2" type="ORF">HER12_02770</name>
</gene>
<dbReference type="Proteomes" id="UP000584587">
    <property type="component" value="Unassembled WGS sequence"/>
</dbReference>
<dbReference type="AlphaFoldDB" id="A0A846UDW1"/>
<evidence type="ECO:0000256" key="1">
    <source>
        <dbReference type="SAM" id="SignalP"/>
    </source>
</evidence>
<accession>A0A846UDW1</accession>
<comment type="caution">
    <text evidence="2">The sequence shown here is derived from an EMBL/GenBank/DDBJ whole genome shotgun (WGS) entry which is preliminary data.</text>
</comment>
<feature type="signal peptide" evidence="1">
    <location>
        <begin position="1"/>
        <end position="19"/>
    </location>
</feature>
<proteinExistence type="predicted"/>
<keyword evidence="3" id="KW-1185">Reference proteome</keyword>
<organism evidence="2 3">
    <name type="scientific">Spiroplasma platyhelix PALS-1</name>
    <dbReference type="NCBI Taxonomy" id="1276218"/>
    <lineage>
        <taxon>Bacteria</taxon>
        <taxon>Bacillati</taxon>
        <taxon>Mycoplasmatota</taxon>
        <taxon>Mollicutes</taxon>
        <taxon>Entomoplasmatales</taxon>
        <taxon>Spiroplasmataceae</taxon>
        <taxon>Spiroplasma</taxon>
    </lineage>
</organism>
<feature type="chain" id="PRO_5032312375" evidence="1">
    <location>
        <begin position="20"/>
        <end position="179"/>
    </location>
</feature>
<sequence length="179" mass="20167">MKKGLILLTSLVLTGTAVAPVLQQNNTQEIVTPLFLVRDNVDLTLPENEDSKTVELKNLKRGLNEIFLVDEVVGVSESAATIKYANNNQQELIWSNDEDVNILLEGILEHNGFITKAELNISLIDNKANNVVISWTQDDSEEILSAVIGELDWEIMGVNPADFFTNDIEFKYYLWMKLK</sequence>
<evidence type="ECO:0000313" key="3">
    <source>
        <dbReference type="Proteomes" id="UP000584587"/>
    </source>
</evidence>
<evidence type="ECO:0000313" key="2">
    <source>
        <dbReference type="EMBL" id="NKE38678.1"/>
    </source>
</evidence>
<dbReference type="EMBL" id="JAAVVK010000002">
    <property type="protein sequence ID" value="NKE38678.1"/>
    <property type="molecule type" value="Genomic_DNA"/>
</dbReference>